<accession>A0A0M5INP9</accession>
<gene>
    <name evidence="2" type="ORF">DSOUD_2760</name>
</gene>
<reference evidence="2 3" key="1">
    <citation type="submission" date="2015-07" db="EMBL/GenBank/DDBJ databases">
        <title>Isolation and Genomic Characterization of a Novel Halophilic Metal-Reducing Deltaproteobacterium from the Deep Subsurface.</title>
        <authorList>
            <person name="Badalamenti J.P."/>
            <person name="Summers Z.M."/>
            <person name="Gralnick J.A."/>
            <person name="Bond D.R."/>
        </authorList>
    </citation>
    <scope>NUCLEOTIDE SEQUENCE [LARGE SCALE GENOMIC DNA]</scope>
    <source>
        <strain evidence="2 3">WTL</strain>
    </source>
</reference>
<dbReference type="PATRIC" id="fig|1603606.3.peg.2988"/>
<organism evidence="2 3">
    <name type="scientific">Desulfuromonas soudanensis</name>
    <dbReference type="NCBI Taxonomy" id="1603606"/>
    <lineage>
        <taxon>Bacteria</taxon>
        <taxon>Pseudomonadati</taxon>
        <taxon>Thermodesulfobacteriota</taxon>
        <taxon>Desulfuromonadia</taxon>
        <taxon>Desulfuromonadales</taxon>
        <taxon>Desulfuromonadaceae</taxon>
        <taxon>Desulfuromonas</taxon>
    </lineage>
</organism>
<sequence>MPMKKSQLLLIALFFVLLASQGLAAGLEKVQFLKISPQDQKGVIKTPAGALQLVGVGDVIAGDARIIEIAEGRVVLEQLGEGGPETVIIRLDGKHQRIERIRKQGDEQPLLLAPGPMEAVGQGGMPGYR</sequence>
<dbReference type="AlphaFoldDB" id="A0A0M5INP9"/>
<keyword evidence="3" id="KW-1185">Reference proteome</keyword>
<evidence type="ECO:0000313" key="2">
    <source>
        <dbReference type="EMBL" id="ALC17498.1"/>
    </source>
</evidence>
<dbReference type="Proteomes" id="UP000057158">
    <property type="component" value="Chromosome"/>
</dbReference>
<evidence type="ECO:0008006" key="4">
    <source>
        <dbReference type="Google" id="ProtNLM"/>
    </source>
</evidence>
<evidence type="ECO:0000313" key="3">
    <source>
        <dbReference type="Proteomes" id="UP000057158"/>
    </source>
</evidence>
<name>A0A0M5INP9_9BACT</name>
<dbReference type="EMBL" id="CP010802">
    <property type="protein sequence ID" value="ALC17498.1"/>
    <property type="molecule type" value="Genomic_DNA"/>
</dbReference>
<dbReference type="OrthoDB" id="9945137at2"/>
<feature type="signal peptide" evidence="1">
    <location>
        <begin position="1"/>
        <end position="24"/>
    </location>
</feature>
<evidence type="ECO:0000256" key="1">
    <source>
        <dbReference type="SAM" id="SignalP"/>
    </source>
</evidence>
<protein>
    <recommendedName>
        <fullName evidence="4">Pilus formation protein N-terminal domain-containing protein</fullName>
    </recommendedName>
</protein>
<proteinExistence type="predicted"/>
<keyword evidence="1" id="KW-0732">Signal</keyword>
<dbReference type="RefSeq" id="WP_053551503.1">
    <property type="nucleotide sequence ID" value="NZ_CP010802.1"/>
</dbReference>
<dbReference type="KEGG" id="des:DSOUD_2760"/>
<feature type="chain" id="PRO_5005803165" description="Pilus formation protein N-terminal domain-containing protein" evidence="1">
    <location>
        <begin position="25"/>
        <end position="129"/>
    </location>
</feature>
<dbReference type="STRING" id="1603606.DSOUD_2760"/>